<evidence type="ECO:0000313" key="1">
    <source>
        <dbReference type="EMBL" id="CDO58413.1"/>
    </source>
</evidence>
<dbReference type="STRING" id="1458461.BN1012_Phect199"/>
<dbReference type="InterPro" id="IPR007715">
    <property type="entry name" value="Coq4"/>
</dbReference>
<evidence type="ECO:0000313" key="2">
    <source>
        <dbReference type="Proteomes" id="UP000032160"/>
    </source>
</evidence>
<dbReference type="Pfam" id="PF05019">
    <property type="entry name" value="Coq4"/>
    <property type="match status" value="1"/>
</dbReference>
<sequence length="235" mass="26924">MMSDNPKVDDAFVEKFMRSVNTPLEYGVYFLFHDYWEKAPQSAIDAYVEELHKIPGIKDVLEEGYIAEPLSLDRLKQCAPGTLGAGYLKFIIDNNLEANLGKNYRAFNEELKASGKLDRLPDELSYMMVRGFQTHDFHHVLTGYEATIYGELALAAYYLAQLRQPYHAFRVAVTTAHTAFLAPGFITEGMDAFTDGWSFGRNSKNIYFERWEDEIDTPLEVLRERFNLTRHAIAA</sequence>
<dbReference type="EMBL" id="HG966617">
    <property type="protein sequence ID" value="CDO58413.1"/>
    <property type="molecule type" value="Genomic_DNA"/>
</dbReference>
<reference evidence="1 2" key="1">
    <citation type="journal article" date="2014" name="Front. Genet.">
        <title>Genome and metabolic network of "Candidatus Phaeomarinobacter ectocarpi" Ec32, a new candidate genus of Alphaproteobacteria frequently associated with brown algae.</title>
        <authorList>
            <person name="Dittami S.M."/>
            <person name="Barbeyron T."/>
            <person name="Boyen C."/>
            <person name="Cambefort J."/>
            <person name="Collet G."/>
            <person name="Delage L."/>
            <person name="Gobet A."/>
            <person name="Groisillier A."/>
            <person name="Leblanc C."/>
            <person name="Michel G."/>
            <person name="Scornet D."/>
            <person name="Siegel A."/>
            <person name="Tapia J.E."/>
            <person name="Tonon T."/>
        </authorList>
    </citation>
    <scope>NUCLEOTIDE SEQUENCE [LARGE SCALE GENOMIC DNA]</scope>
    <source>
        <strain evidence="1 2">Ec32</strain>
    </source>
</reference>
<protein>
    <recommendedName>
        <fullName evidence="3">Coenzyme Q (Ubiquinone) biosynthesis protein Coq4</fullName>
    </recommendedName>
</protein>
<name>X5M646_9HYPH</name>
<dbReference type="HOGENOM" id="CLU_083028_0_0_5"/>
<dbReference type="PANTHER" id="PTHR12922:SF7">
    <property type="entry name" value="UBIQUINONE BIOSYNTHESIS PROTEIN COQ4 HOMOLOG, MITOCHONDRIAL"/>
    <property type="match status" value="1"/>
</dbReference>
<accession>X5M646</accession>
<dbReference type="AlphaFoldDB" id="X5M646"/>
<evidence type="ECO:0008006" key="3">
    <source>
        <dbReference type="Google" id="ProtNLM"/>
    </source>
</evidence>
<organism evidence="1 2">
    <name type="scientific">Candidatus Phaeomarinibacter ectocarpi</name>
    <dbReference type="NCBI Taxonomy" id="1458461"/>
    <lineage>
        <taxon>Bacteria</taxon>
        <taxon>Pseudomonadati</taxon>
        <taxon>Pseudomonadota</taxon>
        <taxon>Alphaproteobacteria</taxon>
        <taxon>Hyphomicrobiales</taxon>
        <taxon>Parvibaculaceae</taxon>
        <taxon>Candidatus Phaeomarinibacter</taxon>
    </lineage>
</organism>
<keyword evidence="2" id="KW-1185">Reference proteome</keyword>
<gene>
    <name evidence="1" type="ORF">BN1012_Phect199</name>
</gene>
<dbReference type="GO" id="GO:0006744">
    <property type="term" value="P:ubiquinone biosynthetic process"/>
    <property type="evidence" value="ECO:0007669"/>
    <property type="project" value="InterPro"/>
</dbReference>
<dbReference type="PANTHER" id="PTHR12922">
    <property type="entry name" value="UBIQUINONE BIOSYNTHESIS PROTEIN"/>
    <property type="match status" value="1"/>
</dbReference>
<dbReference type="OrthoDB" id="5723450at2"/>
<dbReference type="KEGG" id="pect:BN1012_Phect199"/>
<proteinExistence type="predicted"/>
<dbReference type="Proteomes" id="UP000032160">
    <property type="component" value="Chromosome I"/>
</dbReference>